<sequence>MAVQTAVMVVVVVMVGSVSTWPIAAPDKDGVTASEVVFLNECGASVTKTLNPTEPLQVLFNVSSSLPAECHISLRVSVKDRGLAKYGLRVFGHLQVSNDDCYASSLLVHDNDDDTDQAAVSKTFCNTGPIEFRTVEDVILFSYAQREGGGAWQGAAITVVPELVCGGVLTKDTTIVINHYDFRAPYVCNWELLPGEGQVTRLSFEEFSLTVRKKKKCTSECLLFIPGKDMTHYCGTELLGKTEYLPGKELMSLRVTREATQFKCRVEFVPETRNVAHLPRGVH</sequence>
<reference evidence="5 6" key="1">
    <citation type="submission" date="2023-03" db="EMBL/GenBank/DDBJ databases">
        <title>High-quality genome of Scylla paramamosain provides insights in environmental adaptation.</title>
        <authorList>
            <person name="Zhang L."/>
        </authorList>
    </citation>
    <scope>NUCLEOTIDE SEQUENCE [LARGE SCALE GENOMIC DNA]</scope>
    <source>
        <strain evidence="5">LZ_2023a</strain>
        <tissue evidence="5">Muscle</tissue>
    </source>
</reference>
<name>A0AAW0TXI3_SCYPA</name>
<dbReference type="AlphaFoldDB" id="A0AAW0TXI3"/>
<feature type="signal peptide" evidence="3">
    <location>
        <begin position="1"/>
        <end position="20"/>
    </location>
</feature>
<evidence type="ECO:0000256" key="3">
    <source>
        <dbReference type="SAM" id="SignalP"/>
    </source>
</evidence>
<comment type="caution">
    <text evidence="2">Lacks conserved residue(s) required for the propagation of feature annotation.</text>
</comment>
<organism evidence="5 6">
    <name type="scientific">Scylla paramamosain</name>
    <name type="common">Mud crab</name>
    <dbReference type="NCBI Taxonomy" id="85552"/>
    <lineage>
        <taxon>Eukaryota</taxon>
        <taxon>Metazoa</taxon>
        <taxon>Ecdysozoa</taxon>
        <taxon>Arthropoda</taxon>
        <taxon>Crustacea</taxon>
        <taxon>Multicrustacea</taxon>
        <taxon>Malacostraca</taxon>
        <taxon>Eumalacostraca</taxon>
        <taxon>Eucarida</taxon>
        <taxon>Decapoda</taxon>
        <taxon>Pleocyemata</taxon>
        <taxon>Brachyura</taxon>
        <taxon>Eubrachyura</taxon>
        <taxon>Portunoidea</taxon>
        <taxon>Portunidae</taxon>
        <taxon>Portuninae</taxon>
        <taxon>Scylla</taxon>
    </lineage>
</organism>
<feature type="disulfide bond" evidence="2">
    <location>
        <begin position="217"/>
        <end position="234"/>
    </location>
</feature>
<keyword evidence="1 2" id="KW-1015">Disulfide bond</keyword>
<evidence type="ECO:0000256" key="1">
    <source>
        <dbReference type="ARBA" id="ARBA00023157"/>
    </source>
</evidence>
<evidence type="ECO:0000313" key="5">
    <source>
        <dbReference type="EMBL" id="KAK8392150.1"/>
    </source>
</evidence>
<keyword evidence="6" id="KW-1185">Reference proteome</keyword>
<dbReference type="InterPro" id="IPR035914">
    <property type="entry name" value="Sperma_CUB_dom_sf"/>
</dbReference>
<dbReference type="PROSITE" id="PS01180">
    <property type="entry name" value="CUB"/>
    <property type="match status" value="1"/>
</dbReference>
<protein>
    <recommendedName>
        <fullName evidence="4">CUB domain-containing protein</fullName>
    </recommendedName>
</protein>
<proteinExistence type="predicted"/>
<evidence type="ECO:0000256" key="2">
    <source>
        <dbReference type="PROSITE-ProRule" id="PRU00059"/>
    </source>
</evidence>
<feature type="chain" id="PRO_5043799616" description="CUB domain-containing protein" evidence="3">
    <location>
        <begin position="21"/>
        <end position="283"/>
    </location>
</feature>
<gene>
    <name evidence="5" type="ORF">O3P69_017627</name>
</gene>
<accession>A0AAW0TXI3</accession>
<feature type="domain" description="CUB" evidence="4">
    <location>
        <begin position="165"/>
        <end position="275"/>
    </location>
</feature>
<evidence type="ECO:0000313" key="6">
    <source>
        <dbReference type="Proteomes" id="UP001487740"/>
    </source>
</evidence>
<comment type="caution">
    <text evidence="5">The sequence shown here is derived from an EMBL/GenBank/DDBJ whole genome shotgun (WGS) entry which is preliminary data.</text>
</comment>
<keyword evidence="3" id="KW-0732">Signal</keyword>
<evidence type="ECO:0000259" key="4">
    <source>
        <dbReference type="PROSITE" id="PS01180"/>
    </source>
</evidence>
<dbReference type="SUPFAM" id="SSF49854">
    <property type="entry name" value="Spermadhesin, CUB domain"/>
    <property type="match status" value="1"/>
</dbReference>
<dbReference type="EMBL" id="JARAKH010000023">
    <property type="protein sequence ID" value="KAK8392150.1"/>
    <property type="molecule type" value="Genomic_DNA"/>
</dbReference>
<dbReference type="Proteomes" id="UP001487740">
    <property type="component" value="Unassembled WGS sequence"/>
</dbReference>
<dbReference type="InterPro" id="IPR000859">
    <property type="entry name" value="CUB_dom"/>
</dbReference>